<comment type="subcellular location">
    <subcellularLocation>
        <location evidence="3">Nucleus</location>
    </subcellularLocation>
</comment>
<protein>
    <recommendedName>
        <fullName evidence="11">tRNA pseudouridine synthase 1</fullName>
    </recommendedName>
    <alternativeName>
        <fullName evidence="12">tRNA pseudouridylate synthase 1</fullName>
    </alternativeName>
    <alternativeName>
        <fullName evidence="13">tRNA-uridine isomerase 1</fullName>
    </alternativeName>
</protein>
<dbReference type="InterPro" id="IPR001406">
    <property type="entry name" value="PsdUridine_synth_TruA"/>
</dbReference>
<dbReference type="SUPFAM" id="SSF55120">
    <property type="entry name" value="Pseudouridine synthase"/>
    <property type="match status" value="1"/>
</dbReference>
<accession>A0A9P9XI37</accession>
<dbReference type="InterPro" id="IPR020103">
    <property type="entry name" value="PsdUridine_synth_cat_dom_sf"/>
</dbReference>
<dbReference type="GO" id="GO:0031120">
    <property type="term" value="P:snRNA pseudouridine synthesis"/>
    <property type="evidence" value="ECO:0007669"/>
    <property type="project" value="UniProtKB-ARBA"/>
</dbReference>
<feature type="domain" description="Pseudouridine synthase I TruA alpha/beta" evidence="17">
    <location>
        <begin position="439"/>
        <end position="546"/>
    </location>
</feature>
<evidence type="ECO:0000313" key="18">
    <source>
        <dbReference type="EMBL" id="KAI3554101.1"/>
    </source>
</evidence>
<dbReference type="EMBL" id="SDAQ01000026">
    <property type="protein sequence ID" value="KAI3554101.1"/>
    <property type="molecule type" value="Genomic_DNA"/>
</dbReference>
<evidence type="ECO:0000256" key="3">
    <source>
        <dbReference type="ARBA" id="ARBA00004123"/>
    </source>
</evidence>
<evidence type="ECO:0000256" key="11">
    <source>
        <dbReference type="ARBA" id="ARBA00073968"/>
    </source>
</evidence>
<feature type="binding site" evidence="15">
    <location>
        <position position="280"/>
    </location>
    <ligand>
        <name>substrate</name>
    </ligand>
</feature>
<dbReference type="CDD" id="cd02568">
    <property type="entry name" value="PseudoU_synth_PUS1_PUS2"/>
    <property type="match status" value="1"/>
</dbReference>
<feature type="region of interest" description="Disordered" evidence="16">
    <location>
        <begin position="358"/>
        <end position="404"/>
    </location>
</feature>
<evidence type="ECO:0000256" key="12">
    <source>
        <dbReference type="ARBA" id="ARBA00079072"/>
    </source>
</evidence>
<keyword evidence="19" id="KW-1185">Reference proteome</keyword>
<evidence type="ECO:0000256" key="14">
    <source>
        <dbReference type="PIRSR" id="PIRSR641708-1"/>
    </source>
</evidence>
<dbReference type="InterPro" id="IPR020095">
    <property type="entry name" value="PsdUridine_synth_TruA_C"/>
</dbReference>
<feature type="region of interest" description="Disordered" evidence="16">
    <location>
        <begin position="35"/>
        <end position="151"/>
    </location>
</feature>
<evidence type="ECO:0000256" key="10">
    <source>
        <dbReference type="ARBA" id="ARBA00053072"/>
    </source>
</evidence>
<feature type="compositionally biased region" description="Basic and acidic residues" evidence="16">
    <location>
        <begin position="83"/>
        <end position="98"/>
    </location>
</feature>
<feature type="active site" description="Nucleophile" evidence="14">
    <location>
        <position position="224"/>
    </location>
</feature>
<evidence type="ECO:0000256" key="1">
    <source>
        <dbReference type="ARBA" id="ARBA00001166"/>
    </source>
</evidence>
<dbReference type="Gene3D" id="3.30.70.660">
    <property type="entry name" value="Pseudouridine synthase I, catalytic domain, C-terminal subdomain"/>
    <property type="match status" value="1"/>
</dbReference>
<keyword evidence="7" id="KW-0413">Isomerase</keyword>
<feature type="compositionally biased region" description="Basic and acidic residues" evidence="16">
    <location>
        <begin position="119"/>
        <end position="143"/>
    </location>
</feature>
<comment type="similarity">
    <text evidence="4">Belongs to the tRNA pseudouridine synthase TruA family.</text>
</comment>
<dbReference type="PANTHER" id="PTHR11142">
    <property type="entry name" value="PSEUDOURIDYLATE SYNTHASE"/>
    <property type="match status" value="1"/>
</dbReference>
<evidence type="ECO:0000256" key="5">
    <source>
        <dbReference type="ARBA" id="ARBA00022664"/>
    </source>
</evidence>
<dbReference type="FunFam" id="3.30.70.660:FF:000002">
    <property type="entry name" value="tRNA pseudouridine synthase"/>
    <property type="match status" value="1"/>
</dbReference>
<dbReference type="GO" id="GO:0003723">
    <property type="term" value="F:RNA binding"/>
    <property type="evidence" value="ECO:0007669"/>
    <property type="project" value="InterPro"/>
</dbReference>
<comment type="catalytic activity">
    <reaction evidence="9">
        <text>a uridine in tRNA = a pseudouridine in tRNA</text>
        <dbReference type="Rhea" id="RHEA:54572"/>
        <dbReference type="Rhea" id="RHEA-COMP:13339"/>
        <dbReference type="Rhea" id="RHEA-COMP:13934"/>
        <dbReference type="ChEBI" id="CHEBI:65314"/>
        <dbReference type="ChEBI" id="CHEBI:65315"/>
    </reaction>
</comment>
<dbReference type="AlphaFoldDB" id="A0A9P9XI37"/>
<evidence type="ECO:0000259" key="17">
    <source>
        <dbReference type="Pfam" id="PF01416"/>
    </source>
</evidence>
<comment type="caution">
    <text evidence="18">The sequence shown here is derived from an EMBL/GenBank/DDBJ whole genome shotgun (WGS) entry which is preliminary data.</text>
</comment>
<dbReference type="NCBIfam" id="TIGR00071">
    <property type="entry name" value="hisT_truA"/>
    <property type="match status" value="1"/>
</dbReference>
<dbReference type="GO" id="GO:0005634">
    <property type="term" value="C:nucleus"/>
    <property type="evidence" value="ECO:0007669"/>
    <property type="project" value="UniProtKB-SubCell"/>
</dbReference>
<organism evidence="18 19">
    <name type="scientific">Colletotrichum abscissum</name>
    <dbReference type="NCBI Taxonomy" id="1671311"/>
    <lineage>
        <taxon>Eukaryota</taxon>
        <taxon>Fungi</taxon>
        <taxon>Dikarya</taxon>
        <taxon>Ascomycota</taxon>
        <taxon>Pezizomycotina</taxon>
        <taxon>Sordariomycetes</taxon>
        <taxon>Hypocreomycetidae</taxon>
        <taxon>Glomerellales</taxon>
        <taxon>Glomerellaceae</taxon>
        <taxon>Colletotrichum</taxon>
        <taxon>Colletotrichum acutatum species complex</taxon>
    </lineage>
</organism>
<dbReference type="InterPro" id="IPR041708">
    <property type="entry name" value="PUS1/PUS2-like"/>
</dbReference>
<evidence type="ECO:0000256" key="16">
    <source>
        <dbReference type="SAM" id="MobiDB-lite"/>
    </source>
</evidence>
<evidence type="ECO:0000313" key="19">
    <source>
        <dbReference type="Proteomes" id="UP001056436"/>
    </source>
</evidence>
<dbReference type="GO" id="GO:0006397">
    <property type="term" value="P:mRNA processing"/>
    <property type="evidence" value="ECO:0007669"/>
    <property type="project" value="UniProtKB-KW"/>
</dbReference>
<keyword evidence="6" id="KW-0819">tRNA processing</keyword>
<dbReference type="PANTHER" id="PTHR11142:SF4">
    <property type="entry name" value="PSEUDOURIDYLATE SYNTHASE 1 HOMOLOG"/>
    <property type="match status" value="1"/>
</dbReference>
<reference evidence="18" key="1">
    <citation type="submission" date="2019-01" db="EMBL/GenBank/DDBJ databases">
        <title>Colletotrichum abscissum LGMF1257.</title>
        <authorList>
            <person name="Baroncelli R."/>
        </authorList>
    </citation>
    <scope>NUCLEOTIDE SEQUENCE</scope>
    <source>
        <strain evidence="18">Ca142</strain>
    </source>
</reference>
<dbReference type="Proteomes" id="UP001056436">
    <property type="component" value="Unassembled WGS sequence"/>
</dbReference>
<sequence>LQLAGKFLDKSFWCRRAQNLHLHCTDDENVRHLNSNMATDDAPQPAGGAPARQPADLPTGDKPSISSESRADGSAQPGAAVEKSQEGRRGDRRDDNRRGGKSRGPKRKHDVGRSAWSREATDKRGRNAEYQEFKRRKVDKDGNPETTENPFTAEEIAAEGRKPKRKVAVMVGYSGTGYKGMQINNEEKTIEGDLFKAFVAAGAISKANADDHKKSSLVRCARTDKGVHAAGNVISLKLIIEDEDIVEKINAALPDQIRVWGIQRTNNSFSCYQTCDSRWYEYLMPTYCLLPPHPDSWLWKQLVEAAKEKGYYEEFSKKLADVEGYWRKVDEEDIKPILEKLDPETKAKVMERIHADEDATAQADEAKSAPETKTEEAPAQPATTEENKAPAEVPEGSVKPRNRDLTPLDFALRDIKAAYIAAKRRYRVTPERLAQLQEALNMYCGTINFHNYTVQKSFKDPSAKRHIKSFKVNMQPIQIRDTEWVSTKVHGQSFMMHQIRKMVGMASLVVRCATPLKRIKESYGPTRIAIPKAPGLGLLLERPVFDAYNKRAADNFGKETIDFAKYDEKLQAFKDKQIYQRIFEVEEQENTFHIFFQQVDNFKSDYFLWLTAGGIEAGGVRTGKEEKGSKTLESALGDEDENPVNGDG</sequence>
<dbReference type="GO" id="GO:0031119">
    <property type="term" value="P:tRNA pseudouridine synthesis"/>
    <property type="evidence" value="ECO:0007669"/>
    <property type="project" value="InterPro"/>
</dbReference>
<evidence type="ECO:0000256" key="9">
    <source>
        <dbReference type="ARBA" id="ARBA00036943"/>
    </source>
</evidence>
<evidence type="ECO:0000256" key="6">
    <source>
        <dbReference type="ARBA" id="ARBA00022694"/>
    </source>
</evidence>
<evidence type="ECO:0000256" key="4">
    <source>
        <dbReference type="ARBA" id="ARBA00009375"/>
    </source>
</evidence>
<dbReference type="InterPro" id="IPR020094">
    <property type="entry name" value="TruA/RsuA/RluB/E/F_N"/>
</dbReference>
<feature type="region of interest" description="Disordered" evidence="16">
    <location>
        <begin position="620"/>
        <end position="648"/>
    </location>
</feature>
<dbReference type="GO" id="GO:1990481">
    <property type="term" value="P:mRNA pseudouridine synthesis"/>
    <property type="evidence" value="ECO:0007669"/>
    <property type="project" value="TreeGrafter"/>
</dbReference>
<keyword evidence="5" id="KW-0507">mRNA processing</keyword>
<evidence type="ECO:0000256" key="8">
    <source>
        <dbReference type="ARBA" id="ARBA00023242"/>
    </source>
</evidence>
<name>A0A9P9XI37_9PEZI</name>
<dbReference type="GO" id="GO:0009982">
    <property type="term" value="F:pseudouridine synthase activity"/>
    <property type="evidence" value="ECO:0007669"/>
    <property type="project" value="InterPro"/>
</dbReference>
<gene>
    <name evidence="18" type="ORF">CABS02_05821</name>
</gene>
<evidence type="ECO:0000256" key="7">
    <source>
        <dbReference type="ARBA" id="ARBA00023235"/>
    </source>
</evidence>
<comment type="catalytic activity">
    <reaction evidence="2">
        <text>uridine in snRNA = pseudouridine in snRNA</text>
        <dbReference type="Rhea" id="RHEA:51124"/>
        <dbReference type="Rhea" id="RHEA-COMP:12891"/>
        <dbReference type="Rhea" id="RHEA-COMP:12892"/>
        <dbReference type="ChEBI" id="CHEBI:65314"/>
        <dbReference type="ChEBI" id="CHEBI:65315"/>
    </reaction>
</comment>
<evidence type="ECO:0000256" key="13">
    <source>
        <dbReference type="ARBA" id="ARBA00080858"/>
    </source>
</evidence>
<proteinExistence type="inferred from homology"/>
<dbReference type="Pfam" id="PF01416">
    <property type="entry name" value="PseudoU_synth_1"/>
    <property type="match status" value="1"/>
</dbReference>
<dbReference type="Gene3D" id="3.30.70.580">
    <property type="entry name" value="Pseudouridine synthase I, catalytic domain, N-terminal subdomain"/>
    <property type="match status" value="1"/>
</dbReference>
<dbReference type="FunFam" id="3.30.70.580:FF:000002">
    <property type="entry name" value="tRNA pseudouridine synthase"/>
    <property type="match status" value="1"/>
</dbReference>
<evidence type="ECO:0000256" key="15">
    <source>
        <dbReference type="PIRSR" id="PIRSR641708-2"/>
    </source>
</evidence>
<feature type="compositionally biased region" description="Low complexity" evidence="16">
    <location>
        <begin position="42"/>
        <end position="55"/>
    </location>
</feature>
<comment type="function">
    <text evidence="10">Formation of pseudouridine at positions 27 and 28 in the anticodon stem and loop of transfer RNAs; at positions 34 and 36 of intron-containing precursor tRNA(Ile) and at position 35 in the intron-containing tRNA(Tyr). Catalyzes pseudouridylation at position 44 in U2 snRNA. Also catalyzes pseudouridylation of mRNAs.</text>
</comment>
<feature type="compositionally biased region" description="Basic residues" evidence="16">
    <location>
        <begin position="99"/>
        <end position="110"/>
    </location>
</feature>
<feature type="compositionally biased region" description="Basic and acidic residues" evidence="16">
    <location>
        <begin position="364"/>
        <end position="376"/>
    </location>
</feature>
<evidence type="ECO:0000256" key="2">
    <source>
        <dbReference type="ARBA" id="ARBA00001832"/>
    </source>
</evidence>
<feature type="non-terminal residue" evidence="18">
    <location>
        <position position="648"/>
    </location>
</feature>
<keyword evidence="8" id="KW-0539">Nucleus</keyword>
<dbReference type="InterPro" id="IPR020097">
    <property type="entry name" value="PsdUridine_synth_TruA_a/b_dom"/>
</dbReference>
<dbReference type="OrthoDB" id="10256309at2759"/>
<comment type="catalytic activity">
    <reaction evidence="1">
        <text>a uridine in mRNA = a pseudouridine in mRNA</text>
        <dbReference type="Rhea" id="RHEA:56644"/>
        <dbReference type="Rhea" id="RHEA-COMP:14658"/>
        <dbReference type="Rhea" id="RHEA-COMP:14659"/>
        <dbReference type="ChEBI" id="CHEBI:65314"/>
        <dbReference type="ChEBI" id="CHEBI:65315"/>
    </reaction>
</comment>